<evidence type="ECO:0000313" key="11">
    <source>
        <dbReference type="Proteomes" id="UP000663802"/>
    </source>
</evidence>
<evidence type="ECO:0000256" key="3">
    <source>
        <dbReference type="ARBA" id="ARBA00022741"/>
    </source>
</evidence>
<dbReference type="SUPFAM" id="SSF52540">
    <property type="entry name" value="P-loop containing nucleoside triphosphate hydrolases"/>
    <property type="match status" value="1"/>
</dbReference>
<dbReference type="EMBL" id="BMBA01000004">
    <property type="protein sequence ID" value="GFZ33312.1"/>
    <property type="molecule type" value="Genomic_DNA"/>
</dbReference>
<dbReference type="PANTHER" id="PTHR43394:SF1">
    <property type="entry name" value="ATP-BINDING CASSETTE SUB-FAMILY B MEMBER 10, MITOCHONDRIAL"/>
    <property type="match status" value="1"/>
</dbReference>
<comment type="caution">
    <text evidence="10">The sequence shown here is derived from an EMBL/GenBank/DDBJ whole genome shotgun (WGS) entry which is preliminary data.</text>
</comment>
<dbReference type="Gene3D" id="1.20.1560.10">
    <property type="entry name" value="ABC transporter type 1, transmembrane domain"/>
    <property type="match status" value="1"/>
</dbReference>
<dbReference type="PROSITE" id="PS00211">
    <property type="entry name" value="ABC_TRANSPORTER_1"/>
    <property type="match status" value="1"/>
</dbReference>
<dbReference type="Pfam" id="PF00664">
    <property type="entry name" value="ABC_membrane"/>
    <property type="match status" value="1"/>
</dbReference>
<dbReference type="InterPro" id="IPR003593">
    <property type="entry name" value="AAA+_ATPase"/>
</dbReference>
<accession>A0ABQ1EEW1</accession>
<dbReference type="PANTHER" id="PTHR43394">
    <property type="entry name" value="ATP-DEPENDENT PERMEASE MDL1, MITOCHONDRIAL"/>
    <property type="match status" value="1"/>
</dbReference>
<dbReference type="Gene3D" id="3.40.50.300">
    <property type="entry name" value="P-loop containing nucleotide triphosphate hydrolases"/>
    <property type="match status" value="1"/>
</dbReference>
<comment type="subcellular location">
    <subcellularLocation>
        <location evidence="1">Cell membrane</location>
        <topology evidence="1">Multi-pass membrane protein</topology>
    </subcellularLocation>
</comment>
<dbReference type="InterPro" id="IPR036640">
    <property type="entry name" value="ABC1_TM_sf"/>
</dbReference>
<dbReference type="InterPro" id="IPR011527">
    <property type="entry name" value="ABC1_TM_dom"/>
</dbReference>
<dbReference type="Proteomes" id="UP000663802">
    <property type="component" value="Unassembled WGS sequence"/>
</dbReference>
<dbReference type="InterPro" id="IPR003439">
    <property type="entry name" value="ABC_transporter-like_ATP-bd"/>
</dbReference>
<evidence type="ECO:0000259" key="8">
    <source>
        <dbReference type="PROSITE" id="PS50893"/>
    </source>
</evidence>
<keyword evidence="3" id="KW-0547">Nucleotide-binding</keyword>
<keyword evidence="4" id="KW-0067">ATP-binding</keyword>
<dbReference type="SMART" id="SM00382">
    <property type="entry name" value="AAA"/>
    <property type="match status" value="1"/>
</dbReference>
<evidence type="ECO:0000256" key="1">
    <source>
        <dbReference type="ARBA" id="ARBA00004651"/>
    </source>
</evidence>
<keyword evidence="6 7" id="KW-0472">Membrane</keyword>
<dbReference type="Pfam" id="PF00005">
    <property type="entry name" value="ABC_tran"/>
    <property type="match status" value="1"/>
</dbReference>
<dbReference type="SUPFAM" id="SSF90123">
    <property type="entry name" value="ABC transporter transmembrane region"/>
    <property type="match status" value="1"/>
</dbReference>
<dbReference type="InterPro" id="IPR017871">
    <property type="entry name" value="ABC_transporter-like_CS"/>
</dbReference>
<feature type="domain" description="ABC transporter" evidence="8">
    <location>
        <begin position="356"/>
        <end position="597"/>
    </location>
</feature>
<keyword evidence="5 7" id="KW-1133">Transmembrane helix</keyword>
<feature type="transmembrane region" description="Helical" evidence="7">
    <location>
        <begin position="32"/>
        <end position="53"/>
    </location>
</feature>
<proteinExistence type="predicted"/>
<evidence type="ECO:0000256" key="4">
    <source>
        <dbReference type="ARBA" id="ARBA00022840"/>
    </source>
</evidence>
<evidence type="ECO:0000259" key="9">
    <source>
        <dbReference type="PROSITE" id="PS50929"/>
    </source>
</evidence>
<dbReference type="PROSITE" id="PS50929">
    <property type="entry name" value="ABC_TM1F"/>
    <property type="match status" value="1"/>
</dbReference>
<feature type="transmembrane region" description="Helical" evidence="7">
    <location>
        <begin position="263"/>
        <end position="284"/>
    </location>
</feature>
<evidence type="ECO:0000313" key="10">
    <source>
        <dbReference type="EMBL" id="GFZ33312.1"/>
    </source>
</evidence>
<reference evidence="10 11" key="1">
    <citation type="journal article" date="2021" name="Int. J. Syst. Evol. Microbiol.">
        <title>Clostridium zeae sp. nov., isolated from corn silage.</title>
        <authorList>
            <person name="Kobayashi H."/>
            <person name="Tanizawa Y."/>
            <person name="Yagura M."/>
            <person name="Sakamoto M."/>
            <person name="Ohkuma M."/>
            <person name="Tohno M."/>
        </authorList>
    </citation>
    <scope>NUCLEOTIDE SEQUENCE [LARGE SCALE GENOMIC DNA]</scope>
    <source>
        <strain evidence="10 11">CSC2</strain>
    </source>
</reference>
<organism evidence="10 11">
    <name type="scientific">Clostridium zeae</name>
    <dbReference type="NCBI Taxonomy" id="2759022"/>
    <lineage>
        <taxon>Bacteria</taxon>
        <taxon>Bacillati</taxon>
        <taxon>Bacillota</taxon>
        <taxon>Clostridia</taxon>
        <taxon>Eubacteriales</taxon>
        <taxon>Clostridiaceae</taxon>
        <taxon>Clostridium</taxon>
    </lineage>
</organism>
<gene>
    <name evidence="10" type="ORF">CSC2_38380</name>
</gene>
<keyword evidence="11" id="KW-1185">Reference proteome</keyword>
<evidence type="ECO:0000256" key="5">
    <source>
        <dbReference type="ARBA" id="ARBA00022989"/>
    </source>
</evidence>
<protein>
    <submittedName>
        <fullName evidence="10">ABC transporter permease</fullName>
    </submittedName>
</protein>
<name>A0ABQ1EEW1_9CLOT</name>
<feature type="transmembrane region" description="Helical" evidence="7">
    <location>
        <begin position="304"/>
        <end position="323"/>
    </location>
</feature>
<dbReference type="PROSITE" id="PS50893">
    <property type="entry name" value="ABC_TRANSPORTER_2"/>
    <property type="match status" value="1"/>
</dbReference>
<dbReference type="InterPro" id="IPR027417">
    <property type="entry name" value="P-loop_NTPase"/>
</dbReference>
<feature type="domain" description="ABC transmembrane type-1" evidence="9">
    <location>
        <begin position="37"/>
        <end position="322"/>
    </location>
</feature>
<evidence type="ECO:0000256" key="2">
    <source>
        <dbReference type="ARBA" id="ARBA00022692"/>
    </source>
</evidence>
<keyword evidence="2 7" id="KW-0812">Transmembrane</keyword>
<sequence length="604" mass="69084">MKFSKKIMPMIVTSVNSIIFCMKISWQASKVFTALRIVLELASSVIPFINIYLGKEILDLLVKLVSGGGEADSVEGFIRLIIQLTAVQACSKVMEKIKEFSSGLHNDYITNHVNILIGKKSISLDLCFFDSTKYYDEITNANRDSMFVQMYIWSIMQGISSVFKLITCFILLCNLNVVFAILLIFAIIPSMIIEKRYTEKVYNWQRDTVPEERKYRYILNIFSNRLFAKDMRIYNLGDEMISKYKKSWAKWFAGKKNIISKKAFLVCVVSTLPEICYAGMMYYVGINIIHGKLTIGDYNLYTGYFGEMIGALFLLVYTFSRIFDETLRIDNFRKFLAWENTIQDLGDKKVDKSFFVEFRNVAFKYPNSDSFILKNLSFTIDSKEKTALVGINGAGKSTIIKLMLRFYEATEGEILINGINIKEYKLESLRGRFSVMFQDYANYAFTVKENIVFSDLKNKDDESRIKDACKKSGFDSVVNKFDAGLNTFLTREFEEEGQELSGGQWQKLAIARTFFKDGDVIILDEPSAALDAESEHHIFKMFAELCKGKGAIFISHRLSNVVMADKIIVLDDGKVVESGSHSSLIKLKGKYAYLFNLQAEKYIS</sequence>
<dbReference type="InterPro" id="IPR039421">
    <property type="entry name" value="Type_1_exporter"/>
</dbReference>
<evidence type="ECO:0000256" key="7">
    <source>
        <dbReference type="SAM" id="Phobius"/>
    </source>
</evidence>
<evidence type="ECO:0000256" key="6">
    <source>
        <dbReference type="ARBA" id="ARBA00023136"/>
    </source>
</evidence>
<dbReference type="RefSeq" id="WP_206871535.1">
    <property type="nucleotide sequence ID" value="NZ_BMBA01000004.1"/>
</dbReference>